<gene>
    <name evidence="2" type="ORF">OJ997_24230</name>
</gene>
<evidence type="ECO:0000313" key="2">
    <source>
        <dbReference type="EMBL" id="MDA0183439.1"/>
    </source>
</evidence>
<keyword evidence="1" id="KW-0812">Transmembrane</keyword>
<evidence type="ECO:0000313" key="3">
    <source>
        <dbReference type="Proteomes" id="UP001147653"/>
    </source>
</evidence>
<keyword evidence="3" id="KW-1185">Reference proteome</keyword>
<proteinExistence type="predicted"/>
<feature type="transmembrane region" description="Helical" evidence="1">
    <location>
        <begin position="38"/>
        <end position="60"/>
    </location>
</feature>
<keyword evidence="1" id="KW-1133">Transmembrane helix</keyword>
<dbReference type="InterPro" id="IPR021315">
    <property type="entry name" value="Gap/Sap"/>
</dbReference>
<dbReference type="AlphaFoldDB" id="A0A9X3S9I4"/>
<accession>A0A9X3S9I4</accession>
<evidence type="ECO:0000256" key="1">
    <source>
        <dbReference type="SAM" id="Phobius"/>
    </source>
</evidence>
<feature type="transmembrane region" description="Helical" evidence="1">
    <location>
        <begin position="118"/>
        <end position="143"/>
    </location>
</feature>
<feature type="transmembrane region" description="Helical" evidence="1">
    <location>
        <begin position="12"/>
        <end position="31"/>
    </location>
</feature>
<protein>
    <submittedName>
        <fullName evidence="2">GAP family protein</fullName>
    </submittedName>
</protein>
<name>A0A9X3S9I4_9ACTN</name>
<dbReference type="EMBL" id="JAPDDP010000053">
    <property type="protein sequence ID" value="MDA0183439.1"/>
    <property type="molecule type" value="Genomic_DNA"/>
</dbReference>
<feature type="transmembrane region" description="Helical" evidence="1">
    <location>
        <begin position="155"/>
        <end position="178"/>
    </location>
</feature>
<comment type="caution">
    <text evidence="2">The sequence shown here is derived from an EMBL/GenBank/DDBJ whole genome shotgun (WGS) entry which is preliminary data.</text>
</comment>
<organism evidence="2 3">
    <name type="scientific">Solirubrobacter phytolaccae</name>
    <dbReference type="NCBI Taxonomy" id="1404360"/>
    <lineage>
        <taxon>Bacteria</taxon>
        <taxon>Bacillati</taxon>
        <taxon>Actinomycetota</taxon>
        <taxon>Thermoleophilia</taxon>
        <taxon>Solirubrobacterales</taxon>
        <taxon>Solirubrobacteraceae</taxon>
        <taxon>Solirubrobacter</taxon>
    </lineage>
</organism>
<dbReference type="Proteomes" id="UP001147653">
    <property type="component" value="Unassembled WGS sequence"/>
</dbReference>
<sequence>MTEAIGQLLPFAVGTALSPFPIIAVVLILATPRARVNGFAFLLGWIVGLTLVGGLILLVAGGADASDAGEPATWVSLVKLALGALLLVFAVNQWRGRDVEKPAPKWMQAMDTLKPGKAIGIAILLAAVNPKNLVLTAGAAAAIAGTGIPAGEQAIAFAVFVAIGSLGTGVPLAIYLALGERSKPLLDRVRSWMSANNTVIMAVLFLVIGAKLVGDGISGL</sequence>
<dbReference type="Pfam" id="PF11139">
    <property type="entry name" value="SfLAP"/>
    <property type="match status" value="1"/>
</dbReference>
<feature type="transmembrane region" description="Helical" evidence="1">
    <location>
        <begin position="72"/>
        <end position="91"/>
    </location>
</feature>
<dbReference type="RefSeq" id="WP_270027826.1">
    <property type="nucleotide sequence ID" value="NZ_JAPDDP010000053.1"/>
</dbReference>
<keyword evidence="1" id="KW-0472">Membrane</keyword>
<reference evidence="2" key="1">
    <citation type="submission" date="2022-10" db="EMBL/GenBank/DDBJ databases">
        <title>The WGS of Solirubrobacter phytolaccae KCTC 29190.</title>
        <authorList>
            <person name="Jiang Z."/>
        </authorList>
    </citation>
    <scope>NUCLEOTIDE SEQUENCE</scope>
    <source>
        <strain evidence="2">KCTC 29190</strain>
    </source>
</reference>
<feature type="transmembrane region" description="Helical" evidence="1">
    <location>
        <begin position="199"/>
        <end position="217"/>
    </location>
</feature>